<accession>A0ABY3YV13</accession>
<keyword evidence="1" id="KW-0472">Membrane</keyword>
<dbReference type="EMBL" id="CP094326">
    <property type="protein sequence ID" value="UNZ00264.1"/>
    <property type="molecule type" value="Genomic_DNA"/>
</dbReference>
<keyword evidence="1" id="KW-1133">Transmembrane helix</keyword>
<keyword evidence="4" id="KW-1185">Reference proteome</keyword>
<organism evidence="3 4">
    <name type="scientific">Zhouia spongiae</name>
    <dbReference type="NCBI Taxonomy" id="2202721"/>
    <lineage>
        <taxon>Bacteria</taxon>
        <taxon>Pseudomonadati</taxon>
        <taxon>Bacteroidota</taxon>
        <taxon>Flavobacteriia</taxon>
        <taxon>Flavobacteriales</taxon>
        <taxon>Flavobacteriaceae</taxon>
        <taxon>Zhouia</taxon>
    </lineage>
</organism>
<dbReference type="RefSeq" id="WP_242938631.1">
    <property type="nucleotide sequence ID" value="NZ_CP094326.1"/>
</dbReference>
<feature type="transmembrane region" description="Helical" evidence="1">
    <location>
        <begin position="90"/>
        <end position="107"/>
    </location>
</feature>
<feature type="transmembrane region" description="Helical" evidence="1">
    <location>
        <begin position="326"/>
        <end position="345"/>
    </location>
</feature>
<evidence type="ECO:0000313" key="4">
    <source>
        <dbReference type="Proteomes" id="UP000829476"/>
    </source>
</evidence>
<proteinExistence type="predicted"/>
<sequence length="373" mass="42125">MNYFNKEELLQSKQHFHVLDGLRGIAALAVVVFHFMEWVYPDHTENVIGHGFLAVDFFFCLSGFVIAYAYDNRLPKMGIRSFFTSRLIRLHPLVIAGTVLGMVGLFADPFADHMATYPVSSLILVFICSLLLIPLPVMEERAFNLFSLNAPSWSLFWEYIANILYALVLIRLSRKVLWLLLLIAATALVWVSYDAGNLLGGWSGGTFADGGIRMGYSFLAGLLVFRSGWIVKNKLGFIVLSLLLILAFMSSGIANNRLTELIIVIFFFPLLVALGAGSALSAPLRKVCAFMGNISYPLYMTHYAGIWWFGNYYITQNPPKENLPWIIGGGTVAMVIFAWLVMTFYDTPIRKFLSRNRKERLRFKQLKNIGLKE</sequence>
<protein>
    <submittedName>
        <fullName evidence="3">Acyltransferase</fullName>
    </submittedName>
</protein>
<evidence type="ECO:0000259" key="2">
    <source>
        <dbReference type="Pfam" id="PF01757"/>
    </source>
</evidence>
<evidence type="ECO:0000256" key="1">
    <source>
        <dbReference type="SAM" id="Phobius"/>
    </source>
</evidence>
<dbReference type="InterPro" id="IPR002656">
    <property type="entry name" value="Acyl_transf_3_dom"/>
</dbReference>
<reference evidence="3 4" key="1">
    <citation type="journal article" date="2018" name="Int. J. Syst. Evol. Microbiol.">
        <title>Zhouia spongiae sp. nov., isolated from a marine sponge.</title>
        <authorList>
            <person name="Zhuang L."/>
            <person name="Lin B."/>
            <person name="Qin F."/>
            <person name="Luo L."/>
        </authorList>
    </citation>
    <scope>NUCLEOTIDE SEQUENCE [LARGE SCALE GENOMIC DNA]</scope>
    <source>
        <strain evidence="3 4">HN-Y44</strain>
    </source>
</reference>
<feature type="transmembrane region" description="Helical" evidence="1">
    <location>
        <begin position="119"/>
        <end position="138"/>
    </location>
</feature>
<feature type="transmembrane region" description="Helical" evidence="1">
    <location>
        <begin position="176"/>
        <end position="193"/>
    </location>
</feature>
<gene>
    <name evidence="3" type="ORF">MQE36_07970</name>
</gene>
<dbReference type="PANTHER" id="PTHR23028">
    <property type="entry name" value="ACETYLTRANSFERASE"/>
    <property type="match status" value="1"/>
</dbReference>
<feature type="transmembrane region" description="Helical" evidence="1">
    <location>
        <begin position="205"/>
        <end position="225"/>
    </location>
</feature>
<dbReference type="InterPro" id="IPR050879">
    <property type="entry name" value="Acyltransferase_3"/>
</dbReference>
<dbReference type="Pfam" id="PF01757">
    <property type="entry name" value="Acyl_transf_3"/>
    <property type="match status" value="1"/>
</dbReference>
<feature type="transmembrane region" description="Helical" evidence="1">
    <location>
        <begin position="296"/>
        <end position="314"/>
    </location>
</feature>
<dbReference type="PANTHER" id="PTHR23028:SF134">
    <property type="entry name" value="PUTATIVE (AFU_ORTHOLOGUE AFUA_4G08520)-RELATED"/>
    <property type="match status" value="1"/>
</dbReference>
<feature type="transmembrane region" description="Helical" evidence="1">
    <location>
        <begin position="261"/>
        <end position="284"/>
    </location>
</feature>
<keyword evidence="3" id="KW-0012">Acyltransferase</keyword>
<dbReference type="Proteomes" id="UP000829476">
    <property type="component" value="Chromosome"/>
</dbReference>
<dbReference type="GO" id="GO:0016746">
    <property type="term" value="F:acyltransferase activity"/>
    <property type="evidence" value="ECO:0007669"/>
    <property type="project" value="UniProtKB-KW"/>
</dbReference>
<feature type="transmembrane region" description="Helical" evidence="1">
    <location>
        <begin position="237"/>
        <end position="255"/>
    </location>
</feature>
<evidence type="ECO:0000313" key="3">
    <source>
        <dbReference type="EMBL" id="UNZ00264.1"/>
    </source>
</evidence>
<feature type="transmembrane region" description="Helical" evidence="1">
    <location>
        <begin position="47"/>
        <end position="70"/>
    </location>
</feature>
<name>A0ABY3YV13_9FLAO</name>
<keyword evidence="3" id="KW-0808">Transferase</keyword>
<keyword evidence="1" id="KW-0812">Transmembrane</keyword>
<feature type="domain" description="Acyltransferase 3" evidence="2">
    <location>
        <begin position="19"/>
        <end position="342"/>
    </location>
</feature>
<feature type="transmembrane region" description="Helical" evidence="1">
    <location>
        <begin position="21"/>
        <end position="41"/>
    </location>
</feature>